<name>A0AB74CUF5_ENTFC</name>
<organism evidence="7 8">
    <name type="scientific">Enterococcus faecium</name>
    <name type="common">Streptococcus faecium</name>
    <dbReference type="NCBI Taxonomy" id="1352"/>
    <lineage>
        <taxon>Bacteria</taxon>
        <taxon>Bacillati</taxon>
        <taxon>Bacillota</taxon>
        <taxon>Bacilli</taxon>
        <taxon>Lactobacillales</taxon>
        <taxon>Enterococcaceae</taxon>
        <taxon>Enterococcus</taxon>
    </lineage>
</organism>
<dbReference type="InterPro" id="IPR012001">
    <property type="entry name" value="Thiamin_PyroP_enz_TPP-bd_dom"/>
</dbReference>
<feature type="domain" description="Thiamine pyrophosphate enzyme N-terminal TPP-binding" evidence="6">
    <location>
        <begin position="8"/>
        <end position="121"/>
    </location>
</feature>
<dbReference type="PANTHER" id="PTHR18968">
    <property type="entry name" value="THIAMINE PYROPHOSPHATE ENZYMES"/>
    <property type="match status" value="1"/>
</dbReference>
<dbReference type="Gene3D" id="3.40.50.970">
    <property type="match status" value="2"/>
</dbReference>
<dbReference type="GO" id="GO:0034077">
    <property type="term" value="P:butanediol metabolic process"/>
    <property type="evidence" value="ECO:0007669"/>
    <property type="project" value="InterPro"/>
</dbReference>
<evidence type="ECO:0000313" key="7">
    <source>
        <dbReference type="EMBL" id="ROX54524.1"/>
    </source>
</evidence>
<protein>
    <submittedName>
        <fullName evidence="7">Acetolactate synthase AlsS</fullName>
        <ecNumber evidence="7">2.2.1.6</ecNumber>
    </submittedName>
</protein>
<dbReference type="CDD" id="cd07035">
    <property type="entry name" value="TPP_PYR_POX_like"/>
    <property type="match status" value="1"/>
</dbReference>
<evidence type="ECO:0000259" key="5">
    <source>
        <dbReference type="Pfam" id="PF02775"/>
    </source>
</evidence>
<evidence type="ECO:0000259" key="4">
    <source>
        <dbReference type="Pfam" id="PF00205"/>
    </source>
</evidence>
<keyword evidence="7" id="KW-0808">Transferase</keyword>
<dbReference type="RefSeq" id="WP_002348535.1">
    <property type="nucleotide sequence ID" value="NZ_CP030110.1"/>
</dbReference>
<dbReference type="Pfam" id="PF02776">
    <property type="entry name" value="TPP_enzyme_N"/>
    <property type="match status" value="1"/>
</dbReference>
<dbReference type="EMBL" id="RKNM01000015">
    <property type="protein sequence ID" value="ROX54524.1"/>
    <property type="molecule type" value="Genomic_DNA"/>
</dbReference>
<dbReference type="InterPro" id="IPR029061">
    <property type="entry name" value="THDP-binding"/>
</dbReference>
<dbReference type="FunFam" id="3.40.50.970:FF:000007">
    <property type="entry name" value="Acetolactate synthase"/>
    <property type="match status" value="1"/>
</dbReference>
<accession>A0AB74CUF5</accession>
<dbReference type="GO" id="GO:0030976">
    <property type="term" value="F:thiamine pyrophosphate binding"/>
    <property type="evidence" value="ECO:0007669"/>
    <property type="project" value="InterPro"/>
</dbReference>
<dbReference type="InterPro" id="IPR045229">
    <property type="entry name" value="TPP_enz"/>
</dbReference>
<dbReference type="GO" id="GO:0003984">
    <property type="term" value="F:acetolactate synthase activity"/>
    <property type="evidence" value="ECO:0007669"/>
    <property type="project" value="UniProtKB-EC"/>
</dbReference>
<dbReference type="GO" id="GO:0009097">
    <property type="term" value="P:isoleucine biosynthetic process"/>
    <property type="evidence" value="ECO:0007669"/>
    <property type="project" value="TreeGrafter"/>
</dbReference>
<dbReference type="PROSITE" id="PS00187">
    <property type="entry name" value="TPP_ENZYMES"/>
    <property type="match status" value="1"/>
</dbReference>
<dbReference type="GO" id="GO:0009099">
    <property type="term" value="P:L-valine biosynthetic process"/>
    <property type="evidence" value="ECO:0007669"/>
    <property type="project" value="TreeGrafter"/>
</dbReference>
<dbReference type="InterPro" id="IPR012782">
    <property type="entry name" value="Acetolactate_synth_catblc"/>
</dbReference>
<comment type="caution">
    <text evidence="7">The sequence shown here is derived from an EMBL/GenBank/DDBJ whole genome shotgun (WGS) entry which is preliminary data.</text>
</comment>
<dbReference type="InterPro" id="IPR029035">
    <property type="entry name" value="DHS-like_NAD/FAD-binding_dom"/>
</dbReference>
<feature type="domain" description="Thiamine pyrophosphate enzyme central" evidence="4">
    <location>
        <begin position="193"/>
        <end position="325"/>
    </location>
</feature>
<dbReference type="SUPFAM" id="SSF52518">
    <property type="entry name" value="Thiamin diphosphate-binding fold (THDP-binding)"/>
    <property type="match status" value="2"/>
</dbReference>
<dbReference type="Pfam" id="PF00205">
    <property type="entry name" value="TPP_enzyme_M"/>
    <property type="match status" value="1"/>
</dbReference>
<dbReference type="NCBIfam" id="TIGR02418">
    <property type="entry name" value="acolac_catab"/>
    <property type="match status" value="1"/>
</dbReference>
<dbReference type="InterPro" id="IPR012000">
    <property type="entry name" value="Thiamin_PyroP_enz_cen_dom"/>
</dbReference>
<dbReference type="GO" id="GO:0000287">
    <property type="term" value="F:magnesium ion binding"/>
    <property type="evidence" value="ECO:0007669"/>
    <property type="project" value="InterPro"/>
</dbReference>
<dbReference type="Pfam" id="PF02775">
    <property type="entry name" value="TPP_enzyme_C"/>
    <property type="match status" value="1"/>
</dbReference>
<dbReference type="SUPFAM" id="SSF52467">
    <property type="entry name" value="DHS-like NAD/FAD-binding domain"/>
    <property type="match status" value="1"/>
</dbReference>
<feature type="domain" description="Thiamine pyrophosphate enzyme TPP-binding" evidence="5">
    <location>
        <begin position="388"/>
        <end position="534"/>
    </location>
</feature>
<dbReference type="AlphaFoldDB" id="A0AB74CUF5"/>
<proteinExistence type="inferred from homology"/>
<dbReference type="EC" id="2.2.1.6" evidence="7"/>
<evidence type="ECO:0000313" key="8">
    <source>
        <dbReference type="Proteomes" id="UP000281752"/>
    </source>
</evidence>
<evidence type="ECO:0000256" key="3">
    <source>
        <dbReference type="RuleBase" id="RU362132"/>
    </source>
</evidence>
<comment type="similarity">
    <text evidence="1 3">Belongs to the TPP enzyme family.</text>
</comment>
<evidence type="ECO:0000259" key="6">
    <source>
        <dbReference type="Pfam" id="PF02776"/>
    </source>
</evidence>
<dbReference type="NCBIfam" id="NF006378">
    <property type="entry name" value="PRK08617.1"/>
    <property type="match status" value="1"/>
</dbReference>
<dbReference type="PANTHER" id="PTHR18968:SF129">
    <property type="entry name" value="ACETOLACTATE SYNTHASE"/>
    <property type="match status" value="1"/>
</dbReference>
<dbReference type="GO" id="GO:0005948">
    <property type="term" value="C:acetolactate synthase complex"/>
    <property type="evidence" value="ECO:0007669"/>
    <property type="project" value="TreeGrafter"/>
</dbReference>
<dbReference type="Gene3D" id="3.40.50.1220">
    <property type="entry name" value="TPP-binding domain"/>
    <property type="match status" value="1"/>
</dbReference>
<dbReference type="InterPro" id="IPR000399">
    <property type="entry name" value="TPP-bd_CS"/>
</dbReference>
<sequence length="554" mass="60763">MAEKMKQGSKSVVESLVNHHVDYVFGIPGAKIDGVFNELEDQGPELIVTRHEQNAAFMAQAIGRITGEPGVVIATSGPGASNLATGLVTATAEGDPVLAIAGQVKRSDLLKLTHQSMDNAALFQPITKYSAEIQDPETISEVIANAYRMAKSSKKGASFISIPQDVVDAPVQGNIIKPLSDPKLGSASADDIRYLAERIREAKLPVLLVGMRGSSEKETLAIRQLVEKTALPVVETFQAAGVISRELEAHFFGRVGLFRNQPGDMLLKRSDLVIAIGYDPIEYEARNWNAEKDARIIVIDEAPAEIDPFMQPERELIGDISATIDLLTGSLEPQQVSEDAKEYLDSLQAKLTERDIVQSKGEAGILHPLEVINTLQSKVTDDMTVTVDVGSHYIWMARHFRSYEPRHLLFSNGMQTLGVALPWAISAALVRPNTQIVSVSGDGGFLFSAQDLETAVRKKLDIVHLIWNDGRYNMVEFQEKMKYQRASGVDFGPVDFVKYAEAFGAKGIRATSIEELEKALEEGFATEGPVIIDIPIDYRDNEKLGETILPDQFY</sequence>
<gene>
    <name evidence="7" type="primary">alsS</name>
    <name evidence="7" type="ORF">EGW36_10640</name>
</gene>
<dbReference type="InterPro" id="IPR011766">
    <property type="entry name" value="TPP_enzyme_TPP-bd"/>
</dbReference>
<evidence type="ECO:0000256" key="2">
    <source>
        <dbReference type="ARBA" id="ARBA00023052"/>
    </source>
</evidence>
<reference evidence="7 8" key="1">
    <citation type="submission" date="2018-10" db="EMBL/GenBank/DDBJ databases">
        <title>Genotypes and phenotypes of Enterococci isolated from broiler chickens.</title>
        <authorList>
            <person name="Muhammad A.R."/>
            <person name="Diarra M.S."/>
        </authorList>
    </citation>
    <scope>NUCLEOTIDE SEQUENCE [LARGE SCALE GENOMIC DNA]</scope>
    <source>
        <strain evidence="7 8">P5 C A 35</strain>
    </source>
</reference>
<dbReference type="FunFam" id="3.40.50.1220:FF:000028">
    <property type="entry name" value="Acetolactate synthase, catabolic"/>
    <property type="match status" value="1"/>
</dbReference>
<dbReference type="GO" id="GO:0050660">
    <property type="term" value="F:flavin adenine dinucleotide binding"/>
    <property type="evidence" value="ECO:0007669"/>
    <property type="project" value="TreeGrafter"/>
</dbReference>
<evidence type="ECO:0000256" key="1">
    <source>
        <dbReference type="ARBA" id="ARBA00007812"/>
    </source>
</evidence>
<dbReference type="Proteomes" id="UP000281752">
    <property type="component" value="Unassembled WGS sequence"/>
</dbReference>
<keyword evidence="2 3" id="KW-0786">Thiamine pyrophosphate</keyword>